<dbReference type="EMBL" id="ML996150">
    <property type="protein sequence ID" value="KAF2734293.1"/>
    <property type="molecule type" value="Genomic_DNA"/>
</dbReference>
<dbReference type="Gene3D" id="3.30.460.10">
    <property type="entry name" value="Beta Polymerase, domain 2"/>
    <property type="match status" value="1"/>
</dbReference>
<name>A0A9P4V2L3_9PLEO</name>
<dbReference type="PANTHER" id="PTHR41773">
    <property type="entry name" value="GTP PYROPHOSPHATASE-RELATED"/>
    <property type="match status" value="1"/>
</dbReference>
<reference evidence="2" key="1">
    <citation type="journal article" date="2020" name="Stud. Mycol.">
        <title>101 Dothideomycetes genomes: a test case for predicting lifestyles and emergence of pathogens.</title>
        <authorList>
            <person name="Haridas S."/>
            <person name="Albert R."/>
            <person name="Binder M."/>
            <person name="Bloem J."/>
            <person name="Labutti K."/>
            <person name="Salamov A."/>
            <person name="Andreopoulos B."/>
            <person name="Baker S."/>
            <person name="Barry K."/>
            <person name="Bills G."/>
            <person name="Bluhm B."/>
            <person name="Cannon C."/>
            <person name="Castanera R."/>
            <person name="Culley D."/>
            <person name="Daum C."/>
            <person name="Ezra D."/>
            <person name="Gonzalez J."/>
            <person name="Henrissat B."/>
            <person name="Kuo A."/>
            <person name="Liang C."/>
            <person name="Lipzen A."/>
            <person name="Lutzoni F."/>
            <person name="Magnuson J."/>
            <person name="Mondo S."/>
            <person name="Nolan M."/>
            <person name="Ohm R."/>
            <person name="Pangilinan J."/>
            <person name="Park H.-J."/>
            <person name="Ramirez L."/>
            <person name="Alfaro M."/>
            <person name="Sun H."/>
            <person name="Tritt A."/>
            <person name="Yoshinaga Y."/>
            <person name="Zwiers L.-H."/>
            <person name="Turgeon B."/>
            <person name="Goodwin S."/>
            <person name="Spatafora J."/>
            <person name="Crous P."/>
            <person name="Grigoriev I."/>
        </authorList>
    </citation>
    <scope>NUCLEOTIDE SEQUENCE</scope>
    <source>
        <strain evidence="2">CBS 125425</strain>
    </source>
</reference>
<keyword evidence="3" id="KW-1185">Reference proteome</keyword>
<dbReference type="Proteomes" id="UP000799444">
    <property type="component" value="Unassembled WGS sequence"/>
</dbReference>
<accession>A0A9P4V2L3</accession>
<gene>
    <name evidence="2" type="ORF">EJ04DRAFT_512651</name>
</gene>
<organism evidence="2 3">
    <name type="scientific">Polyplosphaeria fusca</name>
    <dbReference type="NCBI Taxonomy" id="682080"/>
    <lineage>
        <taxon>Eukaryota</taxon>
        <taxon>Fungi</taxon>
        <taxon>Dikarya</taxon>
        <taxon>Ascomycota</taxon>
        <taxon>Pezizomycotina</taxon>
        <taxon>Dothideomycetes</taxon>
        <taxon>Pleosporomycetidae</taxon>
        <taxon>Pleosporales</taxon>
        <taxon>Tetraplosphaeriaceae</taxon>
        <taxon>Polyplosphaeria</taxon>
    </lineage>
</organism>
<dbReference type="InterPro" id="IPR043519">
    <property type="entry name" value="NT_sf"/>
</dbReference>
<evidence type="ECO:0000313" key="2">
    <source>
        <dbReference type="EMBL" id="KAF2734293.1"/>
    </source>
</evidence>
<dbReference type="SUPFAM" id="SSF81301">
    <property type="entry name" value="Nucleotidyltransferase"/>
    <property type="match status" value="1"/>
</dbReference>
<dbReference type="PANTHER" id="PTHR41773:SF1">
    <property type="entry name" value="RELA_SPOT DOMAIN-CONTAINING PROTEIN"/>
    <property type="match status" value="1"/>
</dbReference>
<dbReference type="AlphaFoldDB" id="A0A9P4V2L3"/>
<dbReference type="OrthoDB" id="4719016at2759"/>
<sequence>MSSDNVIDHFMKEWKQKKPYYEILAKSAWEMCKEALEKEGIKAEAKWRVKDNEQLRAKCVTRSQTKPYANPEEIFEDIADLAGVRLALYFPNQITNVAHMIDRTFQVEKVKKHKGQEPGEQEDPNDRFSRGYFAEYVSTKPKISAPA</sequence>
<feature type="region of interest" description="Disordered" evidence="1">
    <location>
        <begin position="111"/>
        <end position="131"/>
    </location>
</feature>
<evidence type="ECO:0000256" key="1">
    <source>
        <dbReference type="SAM" id="MobiDB-lite"/>
    </source>
</evidence>
<protein>
    <submittedName>
        <fullName evidence="2">Uncharacterized protein</fullName>
    </submittedName>
</protein>
<evidence type="ECO:0000313" key="3">
    <source>
        <dbReference type="Proteomes" id="UP000799444"/>
    </source>
</evidence>
<comment type="caution">
    <text evidence="2">The sequence shown here is derived from an EMBL/GenBank/DDBJ whole genome shotgun (WGS) entry which is preliminary data.</text>
</comment>
<proteinExistence type="predicted"/>